<dbReference type="InterPro" id="IPR002033">
    <property type="entry name" value="TatC"/>
</dbReference>
<sequence length="241" mass="27212">MTELTLKDVAEILVAVRMKLIKVIGIIAVVWALSYVFVADHVIEKVENDLLPEGAKLITQAPLELLMLKIKISLIFGFLAALPYIVYLSYKTLKERTELLKNVEISKSKAVLYAIIAMLLFFMGVAYGYIVMLPLFLKFLYSIAQSQGVLALYSIAEFINFVVLMLAVFGVTFEMPLIMHFLVKNGIVDLSTFKYYRRHFYVVFFVIGAVITPPDVFTQLMVALPMILFFEISLAVVSVTT</sequence>
<dbReference type="Proteomes" id="UP000002613">
    <property type="component" value="Chromosome"/>
</dbReference>
<reference evidence="6 7" key="2">
    <citation type="journal article" date="2011" name="Stand. Genomic Sci.">
        <title>Complete genome sequence of Ferroglobus placidus AEDII12DO.</title>
        <authorList>
            <person name="Anderson I."/>
            <person name="Risso C."/>
            <person name="Holmes D."/>
            <person name="Lucas S."/>
            <person name="Copeland A."/>
            <person name="Lapidus A."/>
            <person name="Cheng J.F."/>
            <person name="Bruce D."/>
            <person name="Goodwin L."/>
            <person name="Pitluck S."/>
            <person name="Saunders E."/>
            <person name="Brettin T."/>
            <person name="Detter J.C."/>
            <person name="Han C."/>
            <person name="Tapia R."/>
            <person name="Larimer F."/>
            <person name="Land M."/>
            <person name="Hauser L."/>
            <person name="Woyke T."/>
            <person name="Lovley D."/>
            <person name="Kyrpides N."/>
            <person name="Ivanova N."/>
        </authorList>
    </citation>
    <scope>NUCLEOTIDE SEQUENCE [LARGE SCALE GENOMIC DNA]</scope>
    <source>
        <strain evidence="7">DSM 10642 / AEDII12DO</strain>
    </source>
</reference>
<feature type="transmembrane region" description="Helical" evidence="5">
    <location>
        <begin position="195"/>
        <end position="211"/>
    </location>
</feature>
<comment type="subcellular location">
    <subcellularLocation>
        <location evidence="5">Cell membrane</location>
        <topology evidence="5">Multi-pass membrane protein</topology>
    </subcellularLocation>
    <subcellularLocation>
        <location evidence="1">Membrane</location>
        <topology evidence="1">Multi-pass membrane protein</topology>
    </subcellularLocation>
</comment>
<feature type="transmembrane region" description="Helical" evidence="5">
    <location>
        <begin position="110"/>
        <end position="130"/>
    </location>
</feature>
<dbReference type="PANTHER" id="PTHR30371">
    <property type="entry name" value="SEC-INDEPENDENT PROTEIN TRANSLOCASE PROTEIN TATC"/>
    <property type="match status" value="1"/>
</dbReference>
<dbReference type="GO" id="GO:0043953">
    <property type="term" value="P:protein transport by the Tat complex"/>
    <property type="evidence" value="ECO:0007669"/>
    <property type="project" value="UniProtKB-UniRule"/>
</dbReference>
<dbReference type="Pfam" id="PF00902">
    <property type="entry name" value="TatC"/>
    <property type="match status" value="1"/>
</dbReference>
<evidence type="ECO:0000313" key="7">
    <source>
        <dbReference type="Proteomes" id="UP000002613"/>
    </source>
</evidence>
<evidence type="ECO:0000256" key="3">
    <source>
        <dbReference type="ARBA" id="ARBA00022989"/>
    </source>
</evidence>
<comment type="function">
    <text evidence="5">Part of the twin-arginine translocation (Tat) system that transports large folded proteins containing a characteristic twin-arginine motif in their signal peptide across membranes.</text>
</comment>
<dbReference type="AlphaFoldDB" id="D3S1J6"/>
<dbReference type="PANTHER" id="PTHR30371:SF0">
    <property type="entry name" value="SEC-INDEPENDENT PROTEIN TRANSLOCASE PROTEIN TATC, CHLOROPLASTIC-RELATED"/>
    <property type="match status" value="1"/>
</dbReference>
<gene>
    <name evidence="5" type="primary">tatC</name>
    <name evidence="6" type="ordered locus">Ferp_2342</name>
</gene>
<keyword evidence="5" id="KW-1003">Cell membrane</keyword>
<dbReference type="GO" id="GO:0009977">
    <property type="term" value="F:proton motive force dependent protein transmembrane transporter activity"/>
    <property type="evidence" value="ECO:0007669"/>
    <property type="project" value="TreeGrafter"/>
</dbReference>
<evidence type="ECO:0000256" key="4">
    <source>
        <dbReference type="ARBA" id="ARBA00023136"/>
    </source>
</evidence>
<keyword evidence="4 5" id="KW-0472">Membrane</keyword>
<evidence type="ECO:0000256" key="5">
    <source>
        <dbReference type="HAMAP-Rule" id="MF_00902"/>
    </source>
</evidence>
<keyword evidence="5" id="KW-0813">Transport</keyword>
<dbReference type="KEGG" id="fpl:Ferp_2342"/>
<dbReference type="eggNOG" id="arCOG04736">
    <property type="taxonomic scope" value="Archaea"/>
</dbReference>
<dbReference type="STRING" id="589924.Ferp_2342"/>
<organism evidence="6 7">
    <name type="scientific">Ferroglobus placidus (strain DSM 10642 / AEDII12DO)</name>
    <dbReference type="NCBI Taxonomy" id="589924"/>
    <lineage>
        <taxon>Archaea</taxon>
        <taxon>Methanobacteriati</taxon>
        <taxon>Methanobacteriota</taxon>
        <taxon>Archaeoglobi</taxon>
        <taxon>Archaeoglobales</taxon>
        <taxon>Archaeoglobaceae</taxon>
        <taxon>Ferroglobus</taxon>
    </lineage>
</organism>
<name>D3S1J6_FERPA</name>
<comment type="similarity">
    <text evidence="5">Belongs to the TatC family.</text>
</comment>
<feature type="transmembrane region" description="Helical" evidence="5">
    <location>
        <begin position="217"/>
        <end position="239"/>
    </location>
</feature>
<dbReference type="OrthoDB" id="50369at2157"/>
<evidence type="ECO:0000256" key="1">
    <source>
        <dbReference type="ARBA" id="ARBA00004141"/>
    </source>
</evidence>
<dbReference type="GeneID" id="8779883"/>
<feature type="transmembrane region" description="Helical" evidence="5">
    <location>
        <begin position="72"/>
        <end position="90"/>
    </location>
</feature>
<accession>D3S1J6</accession>
<reference evidence="7" key="1">
    <citation type="submission" date="2010-02" db="EMBL/GenBank/DDBJ databases">
        <title>Complete sequence of Ferroglobus placidus DSM 10642.</title>
        <authorList>
            <consortium name="US DOE Joint Genome Institute"/>
            <person name="Lucas S."/>
            <person name="Copeland A."/>
            <person name="Lapidus A."/>
            <person name="Cheng J.-F."/>
            <person name="Bruce D."/>
            <person name="Goodwin L."/>
            <person name="Pitluck S."/>
            <person name="Saunders E."/>
            <person name="Brettin T."/>
            <person name="Detter J.C."/>
            <person name="Han C."/>
            <person name="Tapia R."/>
            <person name="Larimer F."/>
            <person name="Land M."/>
            <person name="Hauser L."/>
            <person name="Kyrpides N."/>
            <person name="Ivanova N."/>
            <person name="Holmes D."/>
            <person name="Lovley D."/>
            <person name="Kyrpides N."/>
            <person name="Anderson I.J."/>
            <person name="Woyke T."/>
        </authorList>
    </citation>
    <scope>NUCLEOTIDE SEQUENCE [LARGE SCALE GENOMIC DNA]</scope>
    <source>
        <strain evidence="7">DSM 10642 / AEDII12DO</strain>
    </source>
</reference>
<comment type="subunit">
    <text evidence="5">Forms a complex with TatA.</text>
</comment>
<evidence type="ECO:0000313" key="6">
    <source>
        <dbReference type="EMBL" id="ADC66460.1"/>
    </source>
</evidence>
<evidence type="ECO:0000256" key="2">
    <source>
        <dbReference type="ARBA" id="ARBA00022692"/>
    </source>
</evidence>
<dbReference type="EMBL" id="CP001899">
    <property type="protein sequence ID" value="ADC66460.1"/>
    <property type="molecule type" value="Genomic_DNA"/>
</dbReference>
<dbReference type="GO" id="GO:0065002">
    <property type="term" value="P:intracellular protein transmembrane transport"/>
    <property type="evidence" value="ECO:0007669"/>
    <property type="project" value="TreeGrafter"/>
</dbReference>
<dbReference type="GO" id="GO:0033281">
    <property type="term" value="C:TAT protein transport complex"/>
    <property type="evidence" value="ECO:0007669"/>
    <property type="project" value="UniProtKB-UniRule"/>
</dbReference>
<dbReference type="PRINTS" id="PR01840">
    <property type="entry name" value="TATCFAMILY"/>
</dbReference>
<dbReference type="HAMAP" id="MF_00902">
    <property type="entry name" value="TatC"/>
    <property type="match status" value="1"/>
</dbReference>
<keyword evidence="7" id="KW-1185">Reference proteome</keyword>
<dbReference type="PaxDb" id="589924-Ferp_2342"/>
<dbReference type="RefSeq" id="WP_012966796.1">
    <property type="nucleotide sequence ID" value="NC_013849.1"/>
</dbReference>
<proteinExistence type="inferred from homology"/>
<feature type="transmembrane region" description="Helical" evidence="5">
    <location>
        <begin position="20"/>
        <end position="38"/>
    </location>
</feature>
<dbReference type="HOGENOM" id="CLU_031942_5_0_2"/>
<feature type="transmembrane region" description="Helical" evidence="5">
    <location>
        <begin position="150"/>
        <end position="183"/>
    </location>
</feature>
<keyword evidence="2 5" id="KW-0812">Transmembrane</keyword>
<keyword evidence="5" id="KW-0811">Translocation</keyword>
<keyword evidence="5" id="KW-0653">Protein transport</keyword>
<keyword evidence="3 5" id="KW-1133">Transmembrane helix</keyword>
<protein>
    <recommendedName>
        <fullName evidence="5">Sec-independent protein translocase protein TatC</fullName>
    </recommendedName>
</protein>